<dbReference type="InterPro" id="IPR027024">
    <property type="entry name" value="UCP027386_ABC_sbc_TM0202"/>
</dbReference>
<protein>
    <submittedName>
        <fullName evidence="3">ABC transporter substrate-binding protein</fullName>
    </submittedName>
</protein>
<dbReference type="SUPFAM" id="SSF53850">
    <property type="entry name" value="Periplasmic binding protein-like II"/>
    <property type="match status" value="1"/>
</dbReference>
<sequence>MKRFLAIFIFILGLVGCANEDQQSETPLTTTPEVVEQNQTNDSGEEIKLTPQFDPISFDMLVPSGSTAMALAHLVATTPQLGDHVTYTVQPYVQGSDPLVAAFTSETSQVIVAPTNLGATLYQKELPYQLVATLVWGNLYLISNEELTFDDLAGRKITAFGQGSTPDIVLQTILDEKGILDSVEVEYLASVSDVQSMFAAGEIDVAVIAEPSLSVLKTKIENVNVVVDFQEQWGELYGVTSYPQASLFVHKDLIENHPEVIEPLLAQVETSVKFANQSPAEMAKEAIETGLEMPEPIITASAPNSNLMFKTAEEAKEEIELYLEKLYEFDPKTVGGALPEDDFYYLIK</sequence>
<dbReference type="Pfam" id="PF09084">
    <property type="entry name" value="NMT1"/>
    <property type="match status" value="1"/>
</dbReference>
<dbReference type="PANTHER" id="PTHR30024:SF46">
    <property type="entry name" value="ABC TRANSPORTER, SUBSTRATE-BINDING LIPOPROTEIN"/>
    <property type="match status" value="1"/>
</dbReference>
<proteinExistence type="predicted"/>
<evidence type="ECO:0000259" key="2">
    <source>
        <dbReference type="Pfam" id="PF09084"/>
    </source>
</evidence>
<dbReference type="InterPro" id="IPR015168">
    <property type="entry name" value="SsuA/THI5"/>
</dbReference>
<dbReference type="PIRSF" id="PIRSF027386">
    <property type="entry name" value="UCP027386_ABC_sbc_TM0202"/>
    <property type="match status" value="1"/>
</dbReference>
<evidence type="ECO:0000313" key="4">
    <source>
        <dbReference type="Proteomes" id="UP001058072"/>
    </source>
</evidence>
<keyword evidence="1" id="KW-0732">Signal</keyword>
<feature type="chain" id="PRO_5040427839" evidence="1">
    <location>
        <begin position="21"/>
        <end position="348"/>
    </location>
</feature>
<gene>
    <name evidence="3" type="ORF">J0J70_05695</name>
</gene>
<dbReference type="PANTHER" id="PTHR30024">
    <property type="entry name" value="ALIPHATIC SULFONATES-BINDING PROTEIN-RELATED"/>
    <property type="match status" value="1"/>
</dbReference>
<dbReference type="Proteomes" id="UP001058072">
    <property type="component" value="Chromosome"/>
</dbReference>
<dbReference type="Gene3D" id="3.40.190.10">
    <property type="entry name" value="Periplasmic binding protein-like II"/>
    <property type="match status" value="2"/>
</dbReference>
<organism evidence="3 4">
    <name type="scientific">Turicibacter bilis</name>
    <dbReference type="NCBI Taxonomy" id="2735723"/>
    <lineage>
        <taxon>Bacteria</taxon>
        <taxon>Bacillati</taxon>
        <taxon>Bacillota</taxon>
        <taxon>Erysipelotrichia</taxon>
        <taxon>Erysipelotrichales</taxon>
        <taxon>Turicibacteraceae</taxon>
        <taxon>Turicibacter</taxon>
    </lineage>
</organism>
<dbReference type="EMBL" id="CP071250">
    <property type="protein sequence ID" value="UUF09444.1"/>
    <property type="molecule type" value="Genomic_DNA"/>
</dbReference>
<dbReference type="PROSITE" id="PS51257">
    <property type="entry name" value="PROKAR_LIPOPROTEIN"/>
    <property type="match status" value="1"/>
</dbReference>
<evidence type="ECO:0000256" key="1">
    <source>
        <dbReference type="SAM" id="SignalP"/>
    </source>
</evidence>
<feature type="domain" description="SsuA/THI5-like" evidence="2">
    <location>
        <begin position="143"/>
        <end position="281"/>
    </location>
</feature>
<feature type="signal peptide" evidence="1">
    <location>
        <begin position="1"/>
        <end position="20"/>
    </location>
</feature>
<dbReference type="AlphaFoldDB" id="A0A9Q9CMR2"/>
<name>A0A9Q9CMR2_9FIRM</name>
<reference evidence="3" key="1">
    <citation type="submission" date="2021-03" db="EMBL/GenBank/DDBJ databases">
        <title>Comparative Genomics and Metabolomics in the genus Turicibacter.</title>
        <authorList>
            <person name="Maki J."/>
            <person name="Looft T."/>
        </authorList>
    </citation>
    <scope>NUCLEOTIDE SEQUENCE</scope>
    <source>
        <strain evidence="3">ISU324</strain>
    </source>
</reference>
<dbReference type="RefSeq" id="WP_055277025.1">
    <property type="nucleotide sequence ID" value="NZ_CP071250.1"/>
</dbReference>
<accession>A0A9Q9CMR2</accession>
<evidence type="ECO:0000313" key="3">
    <source>
        <dbReference type="EMBL" id="UUF09444.1"/>
    </source>
</evidence>